<name>A0A0U2YV80_RHILV</name>
<organism evidence="2">
    <name type="scientific">Rhizobium leguminosarum bv. viciae</name>
    <dbReference type="NCBI Taxonomy" id="387"/>
    <lineage>
        <taxon>Bacteria</taxon>
        <taxon>Pseudomonadati</taxon>
        <taxon>Pseudomonadota</taxon>
        <taxon>Alphaproteobacteria</taxon>
        <taxon>Hyphomicrobiales</taxon>
        <taxon>Rhizobiaceae</taxon>
        <taxon>Rhizobium/Agrobacterium group</taxon>
        <taxon>Rhizobium</taxon>
    </lineage>
</organism>
<feature type="region of interest" description="Disordered" evidence="1">
    <location>
        <begin position="1"/>
        <end position="20"/>
    </location>
</feature>
<protein>
    <submittedName>
        <fullName evidence="2">Uncharacterized protein</fullName>
    </submittedName>
</protein>
<dbReference type="AlphaFoldDB" id="A0A0U2YV80"/>
<sequence>MERDFGAWSDARHGAHSYNTKKPEDRVLGIQILLEPRVVQL</sequence>
<evidence type="ECO:0000313" key="2">
    <source>
        <dbReference type="EMBL" id="ALU64585.1"/>
    </source>
</evidence>
<accession>A0A0U2YV80</accession>
<proteinExistence type="predicted"/>
<dbReference type="EMBL" id="KT944070">
    <property type="protein sequence ID" value="ALU64585.1"/>
    <property type="molecule type" value="Genomic_DNA"/>
</dbReference>
<evidence type="ECO:0000256" key="1">
    <source>
        <dbReference type="SAM" id="MobiDB-lite"/>
    </source>
</evidence>
<feature type="compositionally biased region" description="Basic and acidic residues" evidence="1">
    <location>
        <begin position="1"/>
        <end position="13"/>
    </location>
</feature>
<reference evidence="2" key="1">
    <citation type="submission" date="2015-10" db="EMBL/GenBank/DDBJ databases">
        <title>Comparative analysis of sym-gene organization in Rhizobium leguminosarum bv. viciae strains, isolated from different host plants and demonstrating clear differences in symbiotic specificity.</title>
        <authorList>
            <person name="Chirak E.R."/>
            <person name="Kimeklis A.K."/>
            <person name="Andronov E.E."/>
        </authorList>
    </citation>
    <scope>NUCLEOTIDE SEQUENCE</scope>
    <source>
        <strain evidence="2">Vaf12</strain>
    </source>
</reference>